<dbReference type="PANTHER" id="PTHR10334">
    <property type="entry name" value="CYSTEINE-RICH SECRETORY PROTEIN-RELATED"/>
    <property type="match status" value="1"/>
</dbReference>
<dbReference type="InterPro" id="IPR001283">
    <property type="entry name" value="CRISP-related"/>
</dbReference>
<dbReference type="InterPro" id="IPR002413">
    <property type="entry name" value="V5_allergen-like"/>
</dbReference>
<organism evidence="2 3">
    <name type="scientific">Pristionchus fissidentatus</name>
    <dbReference type="NCBI Taxonomy" id="1538716"/>
    <lineage>
        <taxon>Eukaryota</taxon>
        <taxon>Metazoa</taxon>
        <taxon>Ecdysozoa</taxon>
        <taxon>Nematoda</taxon>
        <taxon>Chromadorea</taxon>
        <taxon>Rhabditida</taxon>
        <taxon>Rhabditina</taxon>
        <taxon>Diplogasteromorpha</taxon>
        <taxon>Diplogasteroidea</taxon>
        <taxon>Neodiplogasteridae</taxon>
        <taxon>Pristionchus</taxon>
    </lineage>
</organism>
<keyword evidence="3" id="KW-1185">Reference proteome</keyword>
<dbReference type="CDD" id="cd05380">
    <property type="entry name" value="CAP_euk"/>
    <property type="match status" value="1"/>
</dbReference>
<dbReference type="AlphaFoldDB" id="A0AAV5W6C3"/>
<dbReference type="FunFam" id="3.40.33.10:FF:000021">
    <property type="entry name" value="Scl-5"/>
    <property type="match status" value="1"/>
</dbReference>
<dbReference type="Pfam" id="PF00188">
    <property type="entry name" value="CAP"/>
    <property type="match status" value="1"/>
</dbReference>
<dbReference type="SMART" id="SM00198">
    <property type="entry name" value="SCP"/>
    <property type="match status" value="1"/>
</dbReference>
<evidence type="ECO:0000313" key="2">
    <source>
        <dbReference type="EMBL" id="GMT27305.1"/>
    </source>
</evidence>
<dbReference type="InterPro" id="IPR014044">
    <property type="entry name" value="CAP_dom"/>
</dbReference>
<dbReference type="PRINTS" id="PR00838">
    <property type="entry name" value="V5ALLERGEN"/>
</dbReference>
<feature type="non-terminal residue" evidence="2">
    <location>
        <position position="1"/>
    </location>
</feature>
<gene>
    <name evidence="2" type="ORF">PFISCL1PPCAC_18602</name>
</gene>
<sequence>QYFHMKTIQVVSCQCDGGIPADEVKGFLDVHNKLRSTISAGNYVAKGKQMPASKNPIANMTWDCSIEKSAQAVADTCVFAHSKNRVNLGENLYTNWTSGKTLTGSGEKASNYWENEFQEHGWPGVKLTREIFDSGIGHATQMAWADSTKIGCGMTLCDDEKVLLIACQYRNAGNYIGRNVYEP</sequence>
<dbReference type="PRINTS" id="PR00837">
    <property type="entry name" value="V5TPXLIKE"/>
</dbReference>
<evidence type="ECO:0000259" key="1">
    <source>
        <dbReference type="SMART" id="SM00198"/>
    </source>
</evidence>
<dbReference type="SUPFAM" id="SSF55797">
    <property type="entry name" value="PR-1-like"/>
    <property type="match status" value="1"/>
</dbReference>
<protein>
    <recommendedName>
        <fullName evidence="1">SCP domain-containing protein</fullName>
    </recommendedName>
</protein>
<proteinExistence type="predicted"/>
<comment type="caution">
    <text evidence="2">The sequence shown here is derived from an EMBL/GenBank/DDBJ whole genome shotgun (WGS) entry which is preliminary data.</text>
</comment>
<dbReference type="InterPro" id="IPR035940">
    <property type="entry name" value="CAP_sf"/>
</dbReference>
<dbReference type="Gene3D" id="3.40.33.10">
    <property type="entry name" value="CAP"/>
    <property type="match status" value="1"/>
</dbReference>
<feature type="domain" description="SCP" evidence="1">
    <location>
        <begin position="22"/>
        <end position="177"/>
    </location>
</feature>
<evidence type="ECO:0000313" key="3">
    <source>
        <dbReference type="Proteomes" id="UP001432322"/>
    </source>
</evidence>
<feature type="non-terminal residue" evidence="2">
    <location>
        <position position="183"/>
    </location>
</feature>
<accession>A0AAV5W6C3</accession>
<reference evidence="2" key="1">
    <citation type="submission" date="2023-10" db="EMBL/GenBank/DDBJ databases">
        <title>Genome assembly of Pristionchus species.</title>
        <authorList>
            <person name="Yoshida K."/>
            <person name="Sommer R.J."/>
        </authorList>
    </citation>
    <scope>NUCLEOTIDE SEQUENCE</scope>
    <source>
        <strain evidence="2">RS5133</strain>
    </source>
</reference>
<dbReference type="Proteomes" id="UP001432322">
    <property type="component" value="Unassembled WGS sequence"/>
</dbReference>
<dbReference type="EMBL" id="BTSY01000005">
    <property type="protein sequence ID" value="GMT27305.1"/>
    <property type="molecule type" value="Genomic_DNA"/>
</dbReference>
<name>A0AAV5W6C3_9BILA</name>